<reference evidence="3" key="1">
    <citation type="journal article" date="2019" name="Int. J. Syst. Evol. Microbiol.">
        <title>The Global Catalogue of Microorganisms (GCM) 10K type strain sequencing project: providing services to taxonomists for standard genome sequencing and annotation.</title>
        <authorList>
            <consortium name="The Broad Institute Genomics Platform"/>
            <consortium name="The Broad Institute Genome Sequencing Center for Infectious Disease"/>
            <person name="Wu L."/>
            <person name="Ma J."/>
        </authorList>
    </citation>
    <scope>NUCLEOTIDE SEQUENCE [LARGE SCALE GENOMIC DNA]</scope>
    <source>
        <strain evidence="3">JCM 17342</strain>
    </source>
</reference>
<evidence type="ECO:0000313" key="2">
    <source>
        <dbReference type="EMBL" id="GAA4023163.1"/>
    </source>
</evidence>
<feature type="region of interest" description="Disordered" evidence="1">
    <location>
        <begin position="94"/>
        <end position="141"/>
    </location>
</feature>
<dbReference type="RefSeq" id="WP_344880442.1">
    <property type="nucleotide sequence ID" value="NZ_BAABAL010000018.1"/>
</dbReference>
<evidence type="ECO:0000313" key="3">
    <source>
        <dbReference type="Proteomes" id="UP001501747"/>
    </source>
</evidence>
<sequence length="141" mass="15341">MSLRSEVAAAARAAVARLPLGLVDLAEDAVDAAAIGWDYATNSSVDPARDDVHRLLEAAEDNLRAVRLVLRELPARSEAWIAGLGGDTTEPTFFFPSSKTDPIERAHAERHGRRPTRVRNRRRQCGSGSAHRPRASLLSAH</sequence>
<keyword evidence="3" id="KW-1185">Reference proteome</keyword>
<dbReference type="Proteomes" id="UP001501747">
    <property type="component" value="Unassembled WGS sequence"/>
</dbReference>
<proteinExistence type="predicted"/>
<protein>
    <submittedName>
        <fullName evidence="2">Uncharacterized protein</fullName>
    </submittedName>
</protein>
<gene>
    <name evidence="2" type="ORF">GCM10022247_54330</name>
</gene>
<feature type="compositionally biased region" description="Basic residues" evidence="1">
    <location>
        <begin position="110"/>
        <end position="124"/>
    </location>
</feature>
<evidence type="ECO:0000256" key="1">
    <source>
        <dbReference type="SAM" id="MobiDB-lite"/>
    </source>
</evidence>
<accession>A0ABP7T9Q1</accession>
<name>A0ABP7T9Q1_9PSEU</name>
<organism evidence="2 3">
    <name type="scientific">Allokutzneria multivorans</name>
    <dbReference type="NCBI Taxonomy" id="1142134"/>
    <lineage>
        <taxon>Bacteria</taxon>
        <taxon>Bacillati</taxon>
        <taxon>Actinomycetota</taxon>
        <taxon>Actinomycetes</taxon>
        <taxon>Pseudonocardiales</taxon>
        <taxon>Pseudonocardiaceae</taxon>
        <taxon>Allokutzneria</taxon>
    </lineage>
</organism>
<dbReference type="EMBL" id="BAABAL010000018">
    <property type="protein sequence ID" value="GAA4023163.1"/>
    <property type="molecule type" value="Genomic_DNA"/>
</dbReference>
<comment type="caution">
    <text evidence="2">The sequence shown here is derived from an EMBL/GenBank/DDBJ whole genome shotgun (WGS) entry which is preliminary data.</text>
</comment>